<feature type="transmembrane region" description="Helical" evidence="2">
    <location>
        <begin position="367"/>
        <end position="391"/>
    </location>
</feature>
<keyword evidence="2" id="KW-0472">Membrane</keyword>
<protein>
    <recommendedName>
        <fullName evidence="5">DUF3068 domain-containing protein</fullName>
    </recommendedName>
</protein>
<feature type="region of interest" description="Disordered" evidence="1">
    <location>
        <begin position="109"/>
        <end position="138"/>
    </location>
</feature>
<evidence type="ECO:0000313" key="3">
    <source>
        <dbReference type="EMBL" id="RAV33711.1"/>
    </source>
</evidence>
<reference evidence="3 4" key="1">
    <citation type="journal article" date="2018" name="Syst. Appl. Microbiol.">
        <title>Corynebacterium heidelbergense sp. nov., isolated from the preen glands of Egyptian geese (Alopochen aegyptiacus).</title>
        <authorList>
            <person name="Braun M.S."/>
            <person name="Wang E."/>
            <person name="Zimmermann S."/>
            <person name="Wink M."/>
        </authorList>
    </citation>
    <scope>NUCLEOTIDE SEQUENCE [LARGE SCALE GENOMIC DNA]</scope>
    <source>
        <strain evidence="3 4">DSM 104638</strain>
    </source>
</reference>
<evidence type="ECO:0000313" key="4">
    <source>
        <dbReference type="Proteomes" id="UP000251047"/>
    </source>
</evidence>
<gene>
    <name evidence="3" type="ORF">CWC39_07060</name>
</gene>
<dbReference type="InterPro" id="IPR021424">
    <property type="entry name" value="PorA"/>
</dbReference>
<comment type="caution">
    <text evidence="3">The sequence shown here is derived from an EMBL/GenBank/DDBJ whole genome shotgun (WGS) entry which is preliminary data.</text>
</comment>
<dbReference type="AlphaFoldDB" id="A0A364VAR9"/>
<keyword evidence="2" id="KW-1133">Transmembrane helix</keyword>
<evidence type="ECO:0000256" key="2">
    <source>
        <dbReference type="SAM" id="Phobius"/>
    </source>
</evidence>
<organism evidence="3 4">
    <name type="scientific">Corynebacterium heidelbergense</name>
    <dbReference type="NCBI Taxonomy" id="2055947"/>
    <lineage>
        <taxon>Bacteria</taxon>
        <taxon>Bacillati</taxon>
        <taxon>Actinomycetota</taxon>
        <taxon>Actinomycetes</taxon>
        <taxon>Mycobacteriales</taxon>
        <taxon>Corynebacteriaceae</taxon>
        <taxon>Corynebacterium</taxon>
    </lineage>
</organism>
<sequence>MRSSTTAGAKRRPSPFIAIFLGVAALVLALSLPAYVVPAWRVLPLNLMMGNSTAPTRSTWLDSAALEANAPVPGAAGRPECQGPNKPLDCFIRTDAMLQSRSYTVAQQPSDSKTVTIEVGDQLSDPSSKRDADGSVSPVAATVDHVTLDRETQMPVPDPVSTLKLYPPARKAGAVESVSPFVRDGVQYQFPMGTDRASYPFYDIHTLESNPMEFVGELQRDGEKIYRFEQTVGPTELYPRVQAMLNADGTLDGSDKAVLSSLKMTMPARSWGLSSGDNDVQMSRYYTVHRVLFVEPSTGVVVDSFSDTWMFYARDDQDARNLAQPDSRRTELAHPTRTALHFAAGWDEASKRDHMARAKEQIRSTRILGVIAPAICGALGAGLLLAGLWLLRRQAKESATEPRPPIAG</sequence>
<dbReference type="OrthoDB" id="153031at2"/>
<evidence type="ECO:0000256" key="1">
    <source>
        <dbReference type="SAM" id="MobiDB-lite"/>
    </source>
</evidence>
<accession>A0A364VAR9</accession>
<dbReference type="Proteomes" id="UP000251047">
    <property type="component" value="Unassembled WGS sequence"/>
</dbReference>
<evidence type="ECO:0008006" key="5">
    <source>
        <dbReference type="Google" id="ProtNLM"/>
    </source>
</evidence>
<dbReference type="RefSeq" id="WP_112769795.1">
    <property type="nucleotide sequence ID" value="NZ_CP063191.1"/>
</dbReference>
<dbReference type="Pfam" id="PF11271">
    <property type="entry name" value="PorA"/>
    <property type="match status" value="1"/>
</dbReference>
<proteinExistence type="predicted"/>
<keyword evidence="2" id="KW-0812">Transmembrane</keyword>
<dbReference type="EMBL" id="PHQP01000051">
    <property type="protein sequence ID" value="RAV33711.1"/>
    <property type="molecule type" value="Genomic_DNA"/>
</dbReference>
<name>A0A364VAR9_9CORY</name>